<proteinExistence type="predicted"/>
<sequence length="136" mass="14861">MSEDQYNTNLASEFYVLSVLHRLGANATLTFGNKKSVDIAVIRSEGNAVTVDVKGLAGTTSWPVDNVKAATPSHFLVFVCYNGKINQASTSPDVWVMPSAVLEPFVYVSPKGRRVVQRATLRNKGAIYKDAWAQII</sequence>
<dbReference type="Proteomes" id="UP000182649">
    <property type="component" value="Unassembled WGS sequence"/>
</dbReference>
<dbReference type="AlphaFoldDB" id="A0A1I7HRU2"/>
<evidence type="ECO:0000313" key="1">
    <source>
        <dbReference type="EMBL" id="SFU63462.1"/>
    </source>
</evidence>
<protein>
    <recommendedName>
        <fullName evidence="3">PD(D/E)XK endonuclease domain-containing protein</fullName>
    </recommendedName>
</protein>
<accession>A0A1I7HRU2</accession>
<evidence type="ECO:0008006" key="3">
    <source>
        <dbReference type="Google" id="ProtNLM"/>
    </source>
</evidence>
<name>A0A1I7HRU2_9PROT</name>
<gene>
    <name evidence="1" type="ORF">SAMN05216417_11162</name>
</gene>
<organism evidence="1 2">
    <name type="scientific">Nitrosospira multiformis</name>
    <dbReference type="NCBI Taxonomy" id="1231"/>
    <lineage>
        <taxon>Bacteria</taxon>
        <taxon>Pseudomonadati</taxon>
        <taxon>Pseudomonadota</taxon>
        <taxon>Betaproteobacteria</taxon>
        <taxon>Nitrosomonadales</taxon>
        <taxon>Nitrosomonadaceae</taxon>
        <taxon>Nitrosospira</taxon>
    </lineage>
</organism>
<evidence type="ECO:0000313" key="2">
    <source>
        <dbReference type="Proteomes" id="UP000182649"/>
    </source>
</evidence>
<dbReference type="EMBL" id="FPBZ01000011">
    <property type="protein sequence ID" value="SFU63462.1"/>
    <property type="molecule type" value="Genomic_DNA"/>
</dbReference>
<reference evidence="1 2" key="1">
    <citation type="submission" date="2016-10" db="EMBL/GenBank/DDBJ databases">
        <authorList>
            <person name="de Groot N.N."/>
        </authorList>
    </citation>
    <scope>NUCLEOTIDE SEQUENCE [LARGE SCALE GENOMIC DNA]</scope>
    <source>
        <strain evidence="1 2">Nl14</strain>
    </source>
</reference>